<dbReference type="EMBL" id="BOPF01000023">
    <property type="protein sequence ID" value="GIJ48980.1"/>
    <property type="molecule type" value="Genomic_DNA"/>
</dbReference>
<accession>A0A8J3YSB9</accession>
<keyword evidence="2" id="KW-1185">Reference proteome</keyword>
<organism evidence="1 2">
    <name type="scientific">Virgisporangium aliadipatigenens</name>
    <dbReference type="NCBI Taxonomy" id="741659"/>
    <lineage>
        <taxon>Bacteria</taxon>
        <taxon>Bacillati</taxon>
        <taxon>Actinomycetota</taxon>
        <taxon>Actinomycetes</taxon>
        <taxon>Micromonosporales</taxon>
        <taxon>Micromonosporaceae</taxon>
        <taxon>Virgisporangium</taxon>
    </lineage>
</organism>
<evidence type="ECO:0008006" key="3">
    <source>
        <dbReference type="Google" id="ProtNLM"/>
    </source>
</evidence>
<sequence>MEPSPNELETDLIDLTTLPISALRTFDEELLAPSVQRVLVQVQRPRNNIGTGPPGRAD</sequence>
<gene>
    <name evidence="1" type="ORF">Val02_58660</name>
</gene>
<dbReference type="Proteomes" id="UP000619260">
    <property type="component" value="Unassembled WGS sequence"/>
</dbReference>
<name>A0A8J3YSB9_9ACTN</name>
<evidence type="ECO:0000313" key="2">
    <source>
        <dbReference type="Proteomes" id="UP000619260"/>
    </source>
</evidence>
<evidence type="ECO:0000313" key="1">
    <source>
        <dbReference type="EMBL" id="GIJ48980.1"/>
    </source>
</evidence>
<reference evidence="1" key="1">
    <citation type="submission" date="2021-01" db="EMBL/GenBank/DDBJ databases">
        <title>Whole genome shotgun sequence of Virgisporangium aliadipatigenens NBRC 105644.</title>
        <authorList>
            <person name="Komaki H."/>
            <person name="Tamura T."/>
        </authorList>
    </citation>
    <scope>NUCLEOTIDE SEQUENCE</scope>
    <source>
        <strain evidence="1">NBRC 105644</strain>
    </source>
</reference>
<protein>
    <recommendedName>
        <fullName evidence="3">FXSXX-COOH protein</fullName>
    </recommendedName>
</protein>
<comment type="caution">
    <text evidence="1">The sequence shown here is derived from an EMBL/GenBank/DDBJ whole genome shotgun (WGS) entry which is preliminary data.</text>
</comment>
<proteinExistence type="predicted"/>
<dbReference type="AlphaFoldDB" id="A0A8J3YSB9"/>